<keyword evidence="16" id="KW-1185">Reference proteome</keyword>
<evidence type="ECO:0000256" key="13">
    <source>
        <dbReference type="SAM" id="Phobius"/>
    </source>
</evidence>
<accession>A0A5C8P828</accession>
<evidence type="ECO:0000256" key="1">
    <source>
        <dbReference type="ARBA" id="ARBA00004429"/>
    </source>
</evidence>
<dbReference type="Pfam" id="PF01618">
    <property type="entry name" value="MotA_ExbB"/>
    <property type="match status" value="1"/>
</dbReference>
<dbReference type="PANTHER" id="PTHR30625">
    <property type="entry name" value="PROTEIN TOLQ"/>
    <property type="match status" value="1"/>
</dbReference>
<evidence type="ECO:0000256" key="4">
    <source>
        <dbReference type="ARBA" id="ARBA00022448"/>
    </source>
</evidence>
<dbReference type="GO" id="GO:0017038">
    <property type="term" value="P:protein import"/>
    <property type="evidence" value="ECO:0007669"/>
    <property type="project" value="TreeGrafter"/>
</dbReference>
<dbReference type="InterPro" id="IPR050790">
    <property type="entry name" value="ExbB/TolQ_transport"/>
</dbReference>
<evidence type="ECO:0000256" key="9">
    <source>
        <dbReference type="ARBA" id="ARBA00022989"/>
    </source>
</evidence>
<comment type="caution">
    <text evidence="15">The sequence shown here is derived from an EMBL/GenBank/DDBJ whole genome shotgun (WGS) entry which is preliminary data.</text>
</comment>
<feature type="non-terminal residue" evidence="15">
    <location>
        <position position="262"/>
    </location>
</feature>
<evidence type="ECO:0000256" key="5">
    <source>
        <dbReference type="ARBA" id="ARBA00022475"/>
    </source>
</evidence>
<evidence type="ECO:0000256" key="7">
    <source>
        <dbReference type="ARBA" id="ARBA00022692"/>
    </source>
</evidence>
<keyword evidence="4 12" id="KW-0813">Transport</keyword>
<evidence type="ECO:0000256" key="3">
    <source>
        <dbReference type="ARBA" id="ARBA00022093"/>
    </source>
</evidence>
<proteinExistence type="inferred from homology"/>
<evidence type="ECO:0000256" key="12">
    <source>
        <dbReference type="RuleBase" id="RU004057"/>
    </source>
</evidence>
<dbReference type="AlphaFoldDB" id="A0A5C8P828"/>
<dbReference type="InterPro" id="IPR002898">
    <property type="entry name" value="MotA_ExbB_proton_chnl"/>
</dbReference>
<organism evidence="15 16">
    <name type="scientific">Vineibacter terrae</name>
    <dbReference type="NCBI Taxonomy" id="2586908"/>
    <lineage>
        <taxon>Bacteria</taxon>
        <taxon>Pseudomonadati</taxon>
        <taxon>Pseudomonadota</taxon>
        <taxon>Alphaproteobacteria</taxon>
        <taxon>Hyphomicrobiales</taxon>
        <taxon>Vineibacter</taxon>
    </lineage>
</organism>
<evidence type="ECO:0000259" key="14">
    <source>
        <dbReference type="Pfam" id="PF01618"/>
    </source>
</evidence>
<keyword evidence="7 13" id="KW-0812">Transmembrane</keyword>
<keyword evidence="5" id="KW-1003">Cell membrane</keyword>
<gene>
    <name evidence="15" type="primary">exbB</name>
    <name evidence="15" type="ORF">FHP25_39090</name>
</gene>
<feature type="transmembrane region" description="Helical" evidence="13">
    <location>
        <begin position="115"/>
        <end position="137"/>
    </location>
</feature>
<dbReference type="GO" id="GO:0005886">
    <property type="term" value="C:plasma membrane"/>
    <property type="evidence" value="ECO:0007669"/>
    <property type="project" value="UniProtKB-SubCell"/>
</dbReference>
<dbReference type="OrthoDB" id="9805133at2"/>
<comment type="subunit">
    <text evidence="2">The accessory proteins ExbB and ExbD seem to form a complex with TonB.</text>
</comment>
<evidence type="ECO:0000313" key="16">
    <source>
        <dbReference type="Proteomes" id="UP000321638"/>
    </source>
</evidence>
<evidence type="ECO:0000313" key="15">
    <source>
        <dbReference type="EMBL" id="TXL69399.1"/>
    </source>
</evidence>
<feature type="transmembrane region" description="Helical" evidence="13">
    <location>
        <begin position="223"/>
        <end position="244"/>
    </location>
</feature>
<reference evidence="15 16" key="1">
    <citation type="submission" date="2019-06" db="EMBL/GenBank/DDBJ databases">
        <title>New taxonomy in bacterial strain CC-CFT640, isolated from vineyard.</title>
        <authorList>
            <person name="Lin S.-Y."/>
            <person name="Tsai C.-F."/>
            <person name="Young C.-C."/>
        </authorList>
    </citation>
    <scope>NUCLEOTIDE SEQUENCE [LARGE SCALE GENOMIC DNA]</scope>
    <source>
        <strain evidence="15 16">CC-CFT640</strain>
    </source>
</reference>
<dbReference type="PANTHER" id="PTHR30625:SF16">
    <property type="entry name" value="BIOPOLYMER TRANSPORT PROTEIN EXBB"/>
    <property type="match status" value="1"/>
</dbReference>
<keyword evidence="9 13" id="KW-1133">Transmembrane helix</keyword>
<dbReference type="NCBIfam" id="TIGR02797">
    <property type="entry name" value="exbB"/>
    <property type="match status" value="1"/>
</dbReference>
<evidence type="ECO:0000256" key="10">
    <source>
        <dbReference type="ARBA" id="ARBA00023136"/>
    </source>
</evidence>
<evidence type="ECO:0000256" key="8">
    <source>
        <dbReference type="ARBA" id="ARBA00022927"/>
    </source>
</evidence>
<keyword evidence="6" id="KW-0997">Cell inner membrane</keyword>
<dbReference type="GO" id="GO:0022857">
    <property type="term" value="F:transmembrane transporter activity"/>
    <property type="evidence" value="ECO:0007669"/>
    <property type="project" value="InterPro"/>
</dbReference>
<sequence length="262" mass="27606">MIYHNYNTMNVKSDFGPMCITLRMLTSSRCDQRVPASCCGFAMPAVGSSRASLQAPLSSRAPRCARDDSGGIAASFLLLALVCAALPTQAQEAPAVMPRLPVDLSPWGMFNNADIVVKAVMIGLAAASVVTWTVWLVKTLELASAWRQARQALVALEDAPTLAEATVRVGSERATVPALVRAASTEVRLSGDLLAKGVKERVVSRLERIEAAAGRSMTRGTGILATIGSTAPFIGLFGTVWGIMNSFIGISKAQTTNLAVVA</sequence>
<keyword evidence="8 12" id="KW-0653">Protein transport</keyword>
<name>A0A5C8P828_9HYPH</name>
<evidence type="ECO:0000256" key="11">
    <source>
        <dbReference type="ARBA" id="ARBA00024816"/>
    </source>
</evidence>
<evidence type="ECO:0000256" key="2">
    <source>
        <dbReference type="ARBA" id="ARBA00011471"/>
    </source>
</evidence>
<protein>
    <recommendedName>
        <fullName evidence="3">Biopolymer transport protein ExbB</fullName>
    </recommendedName>
</protein>
<comment type="subcellular location">
    <subcellularLocation>
        <location evidence="1">Cell inner membrane</location>
        <topology evidence="1">Multi-pass membrane protein</topology>
    </subcellularLocation>
    <subcellularLocation>
        <location evidence="12">Membrane</location>
        <topology evidence="12">Multi-pass membrane protein</topology>
    </subcellularLocation>
</comment>
<dbReference type="InterPro" id="IPR014164">
    <property type="entry name" value="TonB_ExbB_1"/>
</dbReference>
<dbReference type="Proteomes" id="UP000321638">
    <property type="component" value="Unassembled WGS sequence"/>
</dbReference>
<feature type="domain" description="MotA/TolQ/ExbB proton channel" evidence="14">
    <location>
        <begin position="197"/>
        <end position="262"/>
    </location>
</feature>
<keyword evidence="10 13" id="KW-0472">Membrane</keyword>
<dbReference type="EMBL" id="VDUZ01000084">
    <property type="protein sequence ID" value="TXL69399.1"/>
    <property type="molecule type" value="Genomic_DNA"/>
</dbReference>
<comment type="function">
    <text evidence="11">Involved in the TonB-dependent energy-dependent transport of various receptor-bound substrates. Protects ExbD from proteolytic degradation and functionally stabilizes TonB.</text>
</comment>
<feature type="transmembrane region" description="Helical" evidence="13">
    <location>
        <begin position="70"/>
        <end position="90"/>
    </location>
</feature>
<comment type="similarity">
    <text evidence="12">Belongs to the exbB/tolQ family.</text>
</comment>
<evidence type="ECO:0000256" key="6">
    <source>
        <dbReference type="ARBA" id="ARBA00022519"/>
    </source>
</evidence>